<organism evidence="2 3">
    <name type="scientific">Nitratireductor aquimarinus</name>
    <dbReference type="NCBI Taxonomy" id="889300"/>
    <lineage>
        <taxon>Bacteria</taxon>
        <taxon>Pseudomonadati</taxon>
        <taxon>Pseudomonadota</taxon>
        <taxon>Alphaproteobacteria</taxon>
        <taxon>Hyphomicrobiales</taxon>
        <taxon>Phyllobacteriaceae</taxon>
        <taxon>Nitratireductor</taxon>
    </lineage>
</organism>
<reference evidence="2 3" key="1">
    <citation type="submission" date="2023-10" db="EMBL/GenBank/DDBJ databases">
        <authorList>
            <person name="Venkata Ramana C."/>
            <person name="Sasikala C."/>
            <person name="Dhurka M."/>
        </authorList>
    </citation>
    <scope>NUCLEOTIDE SEQUENCE [LARGE SCALE GENOMIC DNA]</scope>
    <source>
        <strain evidence="2 3">KCTC 32151</strain>
    </source>
</reference>
<evidence type="ECO:0000313" key="2">
    <source>
        <dbReference type="EMBL" id="MDV6226343.1"/>
    </source>
</evidence>
<accession>A0ABU4AJB8</accession>
<evidence type="ECO:0000313" key="3">
    <source>
        <dbReference type="Proteomes" id="UP001185659"/>
    </source>
</evidence>
<dbReference type="EMBL" id="JAWLIP010000003">
    <property type="protein sequence ID" value="MDV6226343.1"/>
    <property type="molecule type" value="Genomic_DNA"/>
</dbReference>
<dbReference type="InterPro" id="IPR014507">
    <property type="entry name" value="Baseplate_assembly_J_pred"/>
</dbReference>
<dbReference type="Proteomes" id="UP001185659">
    <property type="component" value="Unassembled WGS sequence"/>
</dbReference>
<comment type="caution">
    <text evidence="2">The sequence shown here is derived from an EMBL/GenBank/DDBJ whole genome shotgun (WGS) entry which is preliminary data.</text>
</comment>
<dbReference type="Pfam" id="PF26078">
    <property type="entry name" value="Baseplate_J_M"/>
    <property type="match status" value="1"/>
</dbReference>
<evidence type="ECO:0000259" key="1">
    <source>
        <dbReference type="Pfam" id="PF26078"/>
    </source>
</evidence>
<name>A0ABU4AJB8_9HYPH</name>
<feature type="domain" description="Baseplate J-like central" evidence="1">
    <location>
        <begin position="118"/>
        <end position="192"/>
    </location>
</feature>
<dbReference type="RefSeq" id="WP_317561020.1">
    <property type="nucleotide sequence ID" value="NZ_JAWLIP010000003.1"/>
</dbReference>
<dbReference type="PIRSF" id="PIRSF020481">
    <property type="entry name" value="BAP"/>
    <property type="match status" value="1"/>
</dbReference>
<dbReference type="InterPro" id="IPR058531">
    <property type="entry name" value="Baseplate_J_M"/>
</dbReference>
<protein>
    <submittedName>
        <fullName evidence="2">Baseplate J/gp47 family protein</fullName>
    </submittedName>
</protein>
<keyword evidence="3" id="KW-1185">Reference proteome</keyword>
<sequence length="284" mass="30940">MAQVLQNLPRPEVFEAVDYEVILADLLSDVRARLLAAGIDYDVGMLETDPVKIVVEACAFREMLLRARINDAARSNLLLYAQGADLEHLAGFYDVVRLDGETDDALRSRVIASIIGRSTAGPADWYRAAALRASPRVRDAAVYRGHNRPDVYVSVLAADNFGEADQALLDAVQSVVTADDVRVISDRVEVVPATAAIIDVAADIWLHPDAPQTVFDNLEVSLRKTLAGEGGLGFDVTRSWLIATLHQPGVQRVELAAPTDNLEMADYQAAKFGVIDLTYQGRAR</sequence>
<proteinExistence type="predicted"/>
<gene>
    <name evidence="2" type="ORF">R2G56_08605</name>
</gene>